<accession>A0A5C2RP24</accession>
<feature type="chain" id="PRO_5022963766" evidence="2">
    <location>
        <begin position="22"/>
        <end position="140"/>
    </location>
</feature>
<sequence length="140" mass="15221">MTLNVLHMAFTLSAVFTDVLSNISFFTSQVEGVLVSHFLLDLQSASRRTLRLSRDDPLNFETTWSDGGGTGSLSFARVIGSLGSPIEPDSSDGDTDTIYGGYVSSEDFELKTPVRETAEPDQQHPFGETEVSVFRPAAEP</sequence>
<gene>
    <name evidence="3" type="ORF">L227DRAFT_400236</name>
</gene>
<feature type="compositionally biased region" description="Basic and acidic residues" evidence="1">
    <location>
        <begin position="113"/>
        <end position="122"/>
    </location>
</feature>
<name>A0A5C2RP24_9APHY</name>
<keyword evidence="4" id="KW-1185">Reference proteome</keyword>
<feature type="region of interest" description="Disordered" evidence="1">
    <location>
        <begin position="113"/>
        <end position="140"/>
    </location>
</feature>
<dbReference type="Proteomes" id="UP000313359">
    <property type="component" value="Unassembled WGS sequence"/>
</dbReference>
<evidence type="ECO:0000256" key="2">
    <source>
        <dbReference type="SAM" id="SignalP"/>
    </source>
</evidence>
<dbReference type="AlphaFoldDB" id="A0A5C2RP24"/>
<feature type="signal peptide" evidence="2">
    <location>
        <begin position="1"/>
        <end position="21"/>
    </location>
</feature>
<dbReference type="OrthoDB" id="2756573at2759"/>
<evidence type="ECO:0000313" key="4">
    <source>
        <dbReference type="Proteomes" id="UP000313359"/>
    </source>
</evidence>
<evidence type="ECO:0000313" key="3">
    <source>
        <dbReference type="EMBL" id="RPD53368.1"/>
    </source>
</evidence>
<proteinExistence type="predicted"/>
<reference evidence="3" key="1">
    <citation type="journal article" date="2018" name="Genome Biol. Evol.">
        <title>Genomics and development of Lentinus tigrinus, a white-rot wood-decaying mushroom with dimorphic fruiting bodies.</title>
        <authorList>
            <person name="Wu B."/>
            <person name="Xu Z."/>
            <person name="Knudson A."/>
            <person name="Carlson A."/>
            <person name="Chen N."/>
            <person name="Kovaka S."/>
            <person name="LaButti K."/>
            <person name="Lipzen A."/>
            <person name="Pennachio C."/>
            <person name="Riley R."/>
            <person name="Schakwitz W."/>
            <person name="Umezawa K."/>
            <person name="Ohm R.A."/>
            <person name="Grigoriev I.V."/>
            <person name="Nagy L.G."/>
            <person name="Gibbons J."/>
            <person name="Hibbett D."/>
        </authorList>
    </citation>
    <scope>NUCLEOTIDE SEQUENCE [LARGE SCALE GENOMIC DNA]</scope>
    <source>
        <strain evidence="3">ALCF2SS1-6</strain>
    </source>
</reference>
<dbReference type="EMBL" id="ML122323">
    <property type="protein sequence ID" value="RPD53368.1"/>
    <property type="molecule type" value="Genomic_DNA"/>
</dbReference>
<protein>
    <submittedName>
        <fullName evidence="3">Uncharacterized protein</fullName>
    </submittedName>
</protein>
<evidence type="ECO:0000256" key="1">
    <source>
        <dbReference type="SAM" id="MobiDB-lite"/>
    </source>
</evidence>
<keyword evidence="2" id="KW-0732">Signal</keyword>
<organism evidence="3 4">
    <name type="scientific">Lentinus tigrinus ALCF2SS1-6</name>
    <dbReference type="NCBI Taxonomy" id="1328759"/>
    <lineage>
        <taxon>Eukaryota</taxon>
        <taxon>Fungi</taxon>
        <taxon>Dikarya</taxon>
        <taxon>Basidiomycota</taxon>
        <taxon>Agaricomycotina</taxon>
        <taxon>Agaricomycetes</taxon>
        <taxon>Polyporales</taxon>
        <taxon>Polyporaceae</taxon>
        <taxon>Lentinus</taxon>
    </lineage>
</organism>